<organism evidence="3 4">
    <name type="scientific">Cajanus cajan</name>
    <name type="common">Pigeon pea</name>
    <name type="synonym">Cajanus indicus</name>
    <dbReference type="NCBI Taxonomy" id="3821"/>
    <lineage>
        <taxon>Eukaryota</taxon>
        <taxon>Viridiplantae</taxon>
        <taxon>Streptophyta</taxon>
        <taxon>Embryophyta</taxon>
        <taxon>Tracheophyta</taxon>
        <taxon>Spermatophyta</taxon>
        <taxon>Magnoliopsida</taxon>
        <taxon>eudicotyledons</taxon>
        <taxon>Gunneridae</taxon>
        <taxon>Pentapetalae</taxon>
        <taxon>rosids</taxon>
        <taxon>fabids</taxon>
        <taxon>Fabales</taxon>
        <taxon>Fabaceae</taxon>
        <taxon>Papilionoideae</taxon>
        <taxon>50 kb inversion clade</taxon>
        <taxon>NPAAA clade</taxon>
        <taxon>indigoferoid/millettioid clade</taxon>
        <taxon>Phaseoleae</taxon>
        <taxon>Cajanus</taxon>
    </lineage>
</organism>
<keyword evidence="2" id="KW-1133">Transmembrane helix</keyword>
<evidence type="ECO:0000256" key="2">
    <source>
        <dbReference type="SAM" id="Phobius"/>
    </source>
</evidence>
<reference evidence="3 4" key="1">
    <citation type="journal article" date="2012" name="Nat. Biotechnol.">
        <title>Draft genome sequence of pigeonpea (Cajanus cajan), an orphan legume crop of resource-poor farmers.</title>
        <authorList>
            <person name="Varshney R.K."/>
            <person name="Chen W."/>
            <person name="Li Y."/>
            <person name="Bharti A.K."/>
            <person name="Saxena R.K."/>
            <person name="Schlueter J.A."/>
            <person name="Donoghue M.T."/>
            <person name="Azam S."/>
            <person name="Fan G."/>
            <person name="Whaley A.M."/>
            <person name="Farmer A.D."/>
            <person name="Sheridan J."/>
            <person name="Iwata A."/>
            <person name="Tuteja R."/>
            <person name="Penmetsa R.V."/>
            <person name="Wu W."/>
            <person name="Upadhyaya H.D."/>
            <person name="Yang S.P."/>
            <person name="Shah T."/>
            <person name="Saxena K.B."/>
            <person name="Michael T."/>
            <person name="McCombie W.R."/>
            <person name="Yang B."/>
            <person name="Zhang G."/>
            <person name="Yang H."/>
            <person name="Wang J."/>
            <person name="Spillane C."/>
            <person name="Cook D.R."/>
            <person name="May G.D."/>
            <person name="Xu X."/>
            <person name="Jackson S.A."/>
        </authorList>
    </citation>
    <scope>NUCLEOTIDE SEQUENCE [LARGE SCALE GENOMIC DNA]</scope>
    <source>
        <strain evidence="4">cv. Asha</strain>
    </source>
</reference>
<sequence>MKTLIICAPNATLNLSKPSPRKQNLPLIHAEKLKQPLITSKPPRASAKGFSSPSVASDVDKKEKPMRKKNKDDEDLPTSVMYRIIRRILVSVVVPMGLGLAFLHLFGELKENKVYDAPLWLPFVTTLLTFGASSIGIAYGTLSTSLEEEKEGSFLGFEQVQKNWVEMWQEEEDEDAT</sequence>
<dbReference type="Proteomes" id="UP000075243">
    <property type="component" value="Chromosome 8"/>
</dbReference>
<accession>A0A151T4G7</accession>
<feature type="transmembrane region" description="Helical" evidence="2">
    <location>
        <begin position="88"/>
        <end position="107"/>
    </location>
</feature>
<dbReference type="EMBL" id="CM003610">
    <property type="protein sequence ID" value="KYP61918.1"/>
    <property type="molecule type" value="Genomic_DNA"/>
</dbReference>
<feature type="transmembrane region" description="Helical" evidence="2">
    <location>
        <begin position="119"/>
        <end position="142"/>
    </location>
</feature>
<dbReference type="OMA" id="KEQNLWQ"/>
<keyword evidence="2" id="KW-0472">Membrane</keyword>
<name>A0A151T4G7_CAJCA</name>
<dbReference type="AlphaFoldDB" id="A0A151T4G7"/>
<evidence type="ECO:0000313" key="3">
    <source>
        <dbReference type="EMBL" id="KYP61918.1"/>
    </source>
</evidence>
<dbReference type="Gramene" id="C.cajan_15965.t">
    <property type="protein sequence ID" value="C.cajan_15965.t.cds1"/>
    <property type="gene ID" value="C.cajan_15965"/>
</dbReference>
<protein>
    <submittedName>
        <fullName evidence="3">Uncharacterized protein</fullName>
    </submittedName>
</protein>
<dbReference type="Pfam" id="PF11947">
    <property type="entry name" value="DUF3464"/>
    <property type="match status" value="1"/>
</dbReference>
<evidence type="ECO:0000313" key="4">
    <source>
        <dbReference type="Proteomes" id="UP000075243"/>
    </source>
</evidence>
<dbReference type="STRING" id="3821.A0A151T4G7"/>
<feature type="region of interest" description="Disordered" evidence="1">
    <location>
        <begin position="34"/>
        <end position="74"/>
    </location>
</feature>
<dbReference type="PANTHER" id="PTHR34575:SF6">
    <property type="entry name" value="EXPRESSED PROTEIN"/>
    <property type="match status" value="1"/>
</dbReference>
<dbReference type="PANTHER" id="PTHR34575">
    <property type="entry name" value="PROTEIN PAM68, CHLOROPLASTIC"/>
    <property type="match status" value="1"/>
</dbReference>
<gene>
    <name evidence="3" type="ORF">KK1_016432</name>
</gene>
<keyword evidence="4" id="KW-1185">Reference proteome</keyword>
<keyword evidence="2" id="KW-0812">Transmembrane</keyword>
<proteinExistence type="predicted"/>
<evidence type="ECO:0000256" key="1">
    <source>
        <dbReference type="SAM" id="MobiDB-lite"/>
    </source>
</evidence>
<dbReference type="InterPro" id="IPR021855">
    <property type="entry name" value="PAM68-like"/>
</dbReference>